<comment type="subcellular location">
    <subcellularLocation>
        <location evidence="12">Cytoplasm</location>
        <location evidence="12">Cytoskeleton</location>
        <location evidence="12">Cilium axoneme</location>
    </subcellularLocation>
    <subcellularLocation>
        <location evidence="1">Cytoplasm</location>
        <location evidence="1">Cytoskeleton</location>
        <location evidence="1">Flagellum axoneme</location>
    </subcellularLocation>
</comment>
<dbReference type="GeneTree" id="ENSGT00950000182894"/>
<proteinExistence type="inferred from homology"/>
<keyword evidence="3" id="KW-0963">Cytoplasm</keyword>
<dbReference type="GO" id="GO:0060271">
    <property type="term" value="P:cilium assembly"/>
    <property type="evidence" value="ECO:0007669"/>
    <property type="project" value="UniProtKB-UniRule"/>
</dbReference>
<evidence type="ECO:0000256" key="4">
    <source>
        <dbReference type="ARBA" id="ARBA00022843"/>
    </source>
</evidence>
<dbReference type="PANTHER" id="PTHR19960">
    <property type="entry name" value="TEKTIN"/>
    <property type="match status" value="1"/>
</dbReference>
<keyword evidence="6 13" id="KW-0175">Coiled coil</keyword>
<evidence type="ECO:0000313" key="14">
    <source>
        <dbReference type="Ensembl" id="ENSSPUP00000004547.1"/>
    </source>
</evidence>
<comment type="function">
    <text evidence="10">Sperm-specific microtubule inner protein (MIP) part of the dynein-decorated doublet microtubules (DMTs) in flagellar axoneme. Forms an extensive interaction network in different conformations that reinforces the helix bundle composed by other tektin proteins (TEKT1 to TEKT4) and MIPs to anchor the tektin bundle onto the tubulin wall of A-tubule of the sperm flagellum.</text>
</comment>
<evidence type="ECO:0000256" key="10">
    <source>
        <dbReference type="ARBA" id="ARBA00046061"/>
    </source>
</evidence>
<gene>
    <name evidence="14" type="primary">TEKT5</name>
</gene>
<keyword evidence="9 12" id="KW-0966">Cell projection</keyword>
<evidence type="ECO:0000256" key="11">
    <source>
        <dbReference type="ARBA" id="ARBA00047089"/>
    </source>
</evidence>
<keyword evidence="4" id="KW-0832">Ubl conjugation</keyword>
<evidence type="ECO:0000256" key="6">
    <source>
        <dbReference type="ARBA" id="ARBA00023054"/>
    </source>
</evidence>
<feature type="coiled-coil region" evidence="13">
    <location>
        <begin position="410"/>
        <end position="437"/>
    </location>
</feature>
<dbReference type="AlphaFoldDB" id="A0A8D0GDN6"/>
<comment type="similarity">
    <text evidence="2 12">Belongs to the tektin family.</text>
</comment>
<evidence type="ECO:0000313" key="15">
    <source>
        <dbReference type="Proteomes" id="UP000694392"/>
    </source>
</evidence>
<dbReference type="PRINTS" id="PR00511">
    <property type="entry name" value="TEKTIN"/>
</dbReference>
<dbReference type="Proteomes" id="UP000694392">
    <property type="component" value="Unplaced"/>
</dbReference>
<name>A0A8D0GDN6_SPHPU</name>
<dbReference type="Ensembl" id="ENSSPUT00000004826.1">
    <property type="protein sequence ID" value="ENSSPUP00000004547.1"/>
    <property type="gene ID" value="ENSSPUG00000003454.1"/>
</dbReference>
<evidence type="ECO:0000256" key="13">
    <source>
        <dbReference type="SAM" id="Coils"/>
    </source>
</evidence>
<accession>A0A8D0GDN6</accession>
<dbReference type="Pfam" id="PF03148">
    <property type="entry name" value="Tektin"/>
    <property type="match status" value="2"/>
</dbReference>
<comment type="subunit">
    <text evidence="11">Microtubule inner protein component of sperm flagellar doublet microtubules. Interacts with TEKT3.</text>
</comment>
<evidence type="ECO:0000256" key="1">
    <source>
        <dbReference type="ARBA" id="ARBA00004611"/>
    </source>
</evidence>
<evidence type="ECO:0000256" key="5">
    <source>
        <dbReference type="ARBA" id="ARBA00022846"/>
    </source>
</evidence>
<protein>
    <recommendedName>
        <fullName evidence="12">Tektin</fullName>
    </recommendedName>
</protein>
<evidence type="ECO:0000256" key="9">
    <source>
        <dbReference type="ARBA" id="ARBA00023273"/>
    </source>
</evidence>
<keyword evidence="7 12" id="KW-0969">Cilium</keyword>
<evidence type="ECO:0000256" key="7">
    <source>
        <dbReference type="ARBA" id="ARBA00023069"/>
    </source>
</evidence>
<keyword evidence="5 12" id="KW-0282">Flagellum</keyword>
<dbReference type="GO" id="GO:0005634">
    <property type="term" value="C:nucleus"/>
    <property type="evidence" value="ECO:0007669"/>
    <property type="project" value="TreeGrafter"/>
</dbReference>
<keyword evidence="8" id="KW-0206">Cytoskeleton</keyword>
<organism evidence="14 15">
    <name type="scientific">Sphenodon punctatus</name>
    <name type="common">Tuatara</name>
    <name type="synonym">Hatteria punctata</name>
    <dbReference type="NCBI Taxonomy" id="8508"/>
    <lineage>
        <taxon>Eukaryota</taxon>
        <taxon>Metazoa</taxon>
        <taxon>Chordata</taxon>
        <taxon>Craniata</taxon>
        <taxon>Vertebrata</taxon>
        <taxon>Euteleostomi</taxon>
        <taxon>Lepidosauria</taxon>
        <taxon>Sphenodontia</taxon>
        <taxon>Sphenodontidae</taxon>
        <taxon>Sphenodon</taxon>
    </lineage>
</organism>
<reference evidence="14" key="1">
    <citation type="submission" date="2025-08" db="UniProtKB">
        <authorList>
            <consortium name="Ensembl"/>
        </authorList>
    </citation>
    <scope>IDENTIFICATION</scope>
</reference>
<dbReference type="GO" id="GO:0036126">
    <property type="term" value="C:sperm flagellum"/>
    <property type="evidence" value="ECO:0007669"/>
    <property type="project" value="Ensembl"/>
</dbReference>
<evidence type="ECO:0000256" key="12">
    <source>
        <dbReference type="RuleBase" id="RU367040"/>
    </source>
</evidence>
<sequence>MEYLGTTQTASYCGPKKSCLLPEPVPTSMTQDSYQTYYLPGYRYLSSWRPSLFYKVSSFRPNSDGQGGGHLCAPLRPPTILPSVRSALYARYSPRDWHHANMVQFKGSDSCRHWAGRLTADSARLMQDKDQLTRDTQENIKKNLGQRLSDVDFWRSELTYELERLLTETHALDTAKRRLECAADEIQGPLQVALESLYSREKRMGIDLVHDDVEKNLIKVSGLQIFYNRFHALERDLGDKNSAHFIDEKCYNLRNTSDSISFYHGVEKIDGTISVPETWAKFSDDNIRYSQNARAYSIKLREEAEHTLESTSEDMWRQFTDTNLAFSKRISETADIKNKLQAHLAKTLQEIFQTENTIMLLERAIMAKECPLKVAQTRLEARTRRPNVELCRDIPQFKLVNEVFTIDDTLQTLKLRLREAQDTLQLLVLNKARLEHDLSVKANSLFIDKEKCMGMRKTFPSTPRLCVGVGAGSATAHAPHVVDSGVCPCLPVDRDNTRRPFPLCAVRGMPPTPSSR</sequence>
<dbReference type="GO" id="GO:0030317">
    <property type="term" value="P:flagellated sperm motility"/>
    <property type="evidence" value="ECO:0007669"/>
    <property type="project" value="Ensembl"/>
</dbReference>
<evidence type="ECO:0000256" key="8">
    <source>
        <dbReference type="ARBA" id="ARBA00023212"/>
    </source>
</evidence>
<dbReference type="PANTHER" id="PTHR19960:SF23">
    <property type="entry name" value="TEKTIN-5"/>
    <property type="match status" value="1"/>
</dbReference>
<dbReference type="InterPro" id="IPR000435">
    <property type="entry name" value="Tektins"/>
</dbReference>
<evidence type="ECO:0000256" key="3">
    <source>
        <dbReference type="ARBA" id="ARBA00022490"/>
    </source>
</evidence>
<evidence type="ECO:0000256" key="2">
    <source>
        <dbReference type="ARBA" id="ARBA00007209"/>
    </source>
</evidence>
<dbReference type="InterPro" id="IPR048256">
    <property type="entry name" value="Tektin-like"/>
</dbReference>
<keyword evidence="15" id="KW-1185">Reference proteome</keyword>
<reference evidence="14" key="2">
    <citation type="submission" date="2025-09" db="UniProtKB">
        <authorList>
            <consortium name="Ensembl"/>
        </authorList>
    </citation>
    <scope>IDENTIFICATION</scope>
</reference>
<dbReference type="GO" id="GO:0160111">
    <property type="term" value="C:axonemal A tubule inner sheath"/>
    <property type="evidence" value="ECO:0007669"/>
    <property type="project" value="Ensembl"/>
</dbReference>